<sequence length="123" mass="13813">MFRNTGNTNPLPWNIHEKQGVKYFGVWGIGSVYNIRGPHNELNVLVAGWLVSPSINGDQLPRLYTYWTVNNGKIGCFNLLCAAFVQIDRTFTPKMPLSPVSTIGGPSYDMKITINQVNQQELE</sequence>
<dbReference type="PANTHER" id="PTHR31589:SF232">
    <property type="entry name" value="NEPROSIN DOMAIN-CONTAINING PROTEIN"/>
    <property type="match status" value="1"/>
</dbReference>
<dbReference type="EMBL" id="PJQY01001322">
    <property type="protein sequence ID" value="PQQ03645.1"/>
    <property type="molecule type" value="Genomic_DNA"/>
</dbReference>
<dbReference type="AlphaFoldDB" id="A0A314Y6C6"/>
<dbReference type="PANTHER" id="PTHR31589">
    <property type="entry name" value="PROTEIN, PUTATIVE (DUF239)-RELATED-RELATED"/>
    <property type="match status" value="1"/>
</dbReference>
<protein>
    <recommendedName>
        <fullName evidence="1">Neprosin PEP catalytic domain-containing protein</fullName>
    </recommendedName>
</protein>
<organism evidence="2 3">
    <name type="scientific">Prunus yedoensis var. nudiflora</name>
    <dbReference type="NCBI Taxonomy" id="2094558"/>
    <lineage>
        <taxon>Eukaryota</taxon>
        <taxon>Viridiplantae</taxon>
        <taxon>Streptophyta</taxon>
        <taxon>Embryophyta</taxon>
        <taxon>Tracheophyta</taxon>
        <taxon>Spermatophyta</taxon>
        <taxon>Magnoliopsida</taxon>
        <taxon>eudicotyledons</taxon>
        <taxon>Gunneridae</taxon>
        <taxon>Pentapetalae</taxon>
        <taxon>rosids</taxon>
        <taxon>fabids</taxon>
        <taxon>Rosales</taxon>
        <taxon>Rosaceae</taxon>
        <taxon>Amygdaloideae</taxon>
        <taxon>Amygdaleae</taxon>
        <taxon>Prunus</taxon>
    </lineage>
</organism>
<evidence type="ECO:0000313" key="3">
    <source>
        <dbReference type="Proteomes" id="UP000250321"/>
    </source>
</evidence>
<dbReference type="STRING" id="2094558.A0A314Y6C6"/>
<dbReference type="Gene3D" id="3.90.1320.10">
    <property type="entry name" value="Outer-capsid protein sigma 3, large lobe"/>
    <property type="match status" value="1"/>
</dbReference>
<dbReference type="OrthoDB" id="1166161at2759"/>
<dbReference type="Proteomes" id="UP000250321">
    <property type="component" value="Unassembled WGS sequence"/>
</dbReference>
<keyword evidence="3" id="KW-1185">Reference proteome</keyword>
<proteinExistence type="predicted"/>
<dbReference type="InterPro" id="IPR004314">
    <property type="entry name" value="Neprosin"/>
</dbReference>
<evidence type="ECO:0000259" key="1">
    <source>
        <dbReference type="PROSITE" id="PS52045"/>
    </source>
</evidence>
<name>A0A314Y6C6_PRUYE</name>
<gene>
    <name evidence="2" type="ORF">Pyn_25829</name>
</gene>
<comment type="caution">
    <text evidence="2">The sequence shown here is derived from an EMBL/GenBank/DDBJ whole genome shotgun (WGS) entry which is preliminary data.</text>
</comment>
<feature type="domain" description="Neprosin PEP catalytic" evidence="1">
    <location>
        <begin position="1"/>
        <end position="123"/>
    </location>
</feature>
<dbReference type="InterPro" id="IPR053168">
    <property type="entry name" value="Glutamic_endopeptidase"/>
</dbReference>
<dbReference type="PROSITE" id="PS52045">
    <property type="entry name" value="NEPROSIN_PEP_CD"/>
    <property type="match status" value="1"/>
</dbReference>
<reference evidence="2 3" key="1">
    <citation type="submission" date="2018-02" db="EMBL/GenBank/DDBJ databases">
        <title>Draft genome of wild Prunus yedoensis var. nudiflora.</title>
        <authorList>
            <person name="Baek S."/>
            <person name="Kim J.-H."/>
            <person name="Choi K."/>
            <person name="Kim G.-B."/>
            <person name="Cho A."/>
            <person name="Jang H."/>
            <person name="Shin C.-H."/>
            <person name="Yu H.-J."/>
            <person name="Mun J.-H."/>
        </authorList>
    </citation>
    <scope>NUCLEOTIDE SEQUENCE [LARGE SCALE GENOMIC DNA]</scope>
    <source>
        <strain evidence="3">cv. Jeju island</strain>
        <tissue evidence="2">Leaf</tissue>
    </source>
</reference>
<dbReference type="Pfam" id="PF03080">
    <property type="entry name" value="Neprosin"/>
    <property type="match status" value="1"/>
</dbReference>
<accession>A0A314Y6C6</accession>
<evidence type="ECO:0000313" key="2">
    <source>
        <dbReference type="EMBL" id="PQQ03645.1"/>
    </source>
</evidence>